<keyword evidence="6 9" id="KW-0472">Membrane</keyword>
<gene>
    <name evidence="10" type="ORF">CEUTPL_LOCUS4816</name>
</gene>
<evidence type="ECO:0000313" key="10">
    <source>
        <dbReference type="EMBL" id="CAG9764171.1"/>
    </source>
</evidence>
<protein>
    <submittedName>
        <fullName evidence="10">Uncharacterized protein</fullName>
    </submittedName>
</protein>
<evidence type="ECO:0000256" key="5">
    <source>
        <dbReference type="ARBA" id="ARBA00022989"/>
    </source>
</evidence>
<sequence length="207" mass="23861">MSLNDYPDQVKFQAFSVVISATKIGTKMLIYLKYDVMEMVNDIIEKEKEVWRSSSEEIHNLYRAKIRVCKAYALTLCGATAVTVSFLQITGAFAMVELKHQNLIHNQTIEPIFMYLTIFPKDKLSNLYLTFSLQTLWAWLGVNFNTMTHLLFLTLLTYSASQLEILQVKLRNFIGPDDFIADVSDAQYNEKISILKNLIDEHKYIIG</sequence>
<evidence type="ECO:0000256" key="2">
    <source>
        <dbReference type="ARBA" id="ARBA00022606"/>
    </source>
</evidence>
<reference evidence="10" key="1">
    <citation type="submission" date="2022-01" db="EMBL/GenBank/DDBJ databases">
        <authorList>
            <person name="King R."/>
        </authorList>
    </citation>
    <scope>NUCLEOTIDE SEQUENCE</scope>
</reference>
<dbReference type="GO" id="GO:0005549">
    <property type="term" value="F:odorant binding"/>
    <property type="evidence" value="ECO:0007669"/>
    <property type="project" value="InterPro"/>
</dbReference>
<feature type="transmembrane region" description="Helical" evidence="9">
    <location>
        <begin position="12"/>
        <end position="32"/>
    </location>
</feature>
<evidence type="ECO:0000256" key="3">
    <source>
        <dbReference type="ARBA" id="ARBA00022692"/>
    </source>
</evidence>
<dbReference type="EMBL" id="OU892278">
    <property type="protein sequence ID" value="CAG9764171.1"/>
    <property type="molecule type" value="Genomic_DNA"/>
</dbReference>
<evidence type="ECO:0000256" key="4">
    <source>
        <dbReference type="ARBA" id="ARBA00022725"/>
    </source>
</evidence>
<dbReference type="GO" id="GO:0007165">
    <property type="term" value="P:signal transduction"/>
    <property type="evidence" value="ECO:0007669"/>
    <property type="project" value="UniProtKB-KW"/>
</dbReference>
<evidence type="ECO:0000256" key="6">
    <source>
        <dbReference type="ARBA" id="ARBA00023136"/>
    </source>
</evidence>
<comment type="subcellular location">
    <subcellularLocation>
        <location evidence="1">Membrane</location>
        <topology evidence="1">Multi-pass membrane protein</topology>
    </subcellularLocation>
</comment>
<keyword evidence="5 9" id="KW-1133">Transmembrane helix</keyword>
<name>A0A9N9MJM5_9CUCU</name>
<evidence type="ECO:0000313" key="11">
    <source>
        <dbReference type="Proteomes" id="UP001152799"/>
    </source>
</evidence>
<keyword evidence="7" id="KW-0675">Receptor</keyword>
<evidence type="ECO:0000256" key="8">
    <source>
        <dbReference type="ARBA" id="ARBA00023224"/>
    </source>
</evidence>
<accession>A0A9N9MJM5</accession>
<dbReference type="AlphaFoldDB" id="A0A9N9MJM5"/>
<evidence type="ECO:0000256" key="1">
    <source>
        <dbReference type="ARBA" id="ARBA00004141"/>
    </source>
</evidence>
<dbReference type="GO" id="GO:0016020">
    <property type="term" value="C:membrane"/>
    <property type="evidence" value="ECO:0007669"/>
    <property type="project" value="UniProtKB-SubCell"/>
</dbReference>
<evidence type="ECO:0000256" key="9">
    <source>
        <dbReference type="SAM" id="Phobius"/>
    </source>
</evidence>
<proteinExistence type="predicted"/>
<keyword evidence="11" id="KW-1185">Reference proteome</keyword>
<feature type="transmembrane region" description="Helical" evidence="9">
    <location>
        <begin position="71"/>
        <end position="96"/>
    </location>
</feature>
<evidence type="ECO:0000256" key="7">
    <source>
        <dbReference type="ARBA" id="ARBA00023170"/>
    </source>
</evidence>
<organism evidence="10 11">
    <name type="scientific">Ceutorhynchus assimilis</name>
    <name type="common">cabbage seed weevil</name>
    <dbReference type="NCBI Taxonomy" id="467358"/>
    <lineage>
        <taxon>Eukaryota</taxon>
        <taxon>Metazoa</taxon>
        <taxon>Ecdysozoa</taxon>
        <taxon>Arthropoda</taxon>
        <taxon>Hexapoda</taxon>
        <taxon>Insecta</taxon>
        <taxon>Pterygota</taxon>
        <taxon>Neoptera</taxon>
        <taxon>Endopterygota</taxon>
        <taxon>Coleoptera</taxon>
        <taxon>Polyphaga</taxon>
        <taxon>Cucujiformia</taxon>
        <taxon>Curculionidae</taxon>
        <taxon>Ceutorhynchinae</taxon>
        <taxon>Ceutorhynchus</taxon>
    </lineage>
</organism>
<keyword evidence="4" id="KW-0552">Olfaction</keyword>
<dbReference type="Proteomes" id="UP001152799">
    <property type="component" value="Chromosome 2"/>
</dbReference>
<dbReference type="Pfam" id="PF02949">
    <property type="entry name" value="7tm_6"/>
    <property type="match status" value="1"/>
</dbReference>
<dbReference type="OrthoDB" id="8117390at2759"/>
<keyword evidence="3 9" id="KW-0812">Transmembrane</keyword>
<keyword evidence="2" id="KW-0716">Sensory transduction</keyword>
<keyword evidence="8" id="KW-0807">Transducer</keyword>
<dbReference type="GO" id="GO:0004984">
    <property type="term" value="F:olfactory receptor activity"/>
    <property type="evidence" value="ECO:0007669"/>
    <property type="project" value="InterPro"/>
</dbReference>
<feature type="transmembrane region" description="Helical" evidence="9">
    <location>
        <begin position="136"/>
        <end position="161"/>
    </location>
</feature>
<dbReference type="InterPro" id="IPR004117">
    <property type="entry name" value="7tm6_olfct_rcpt"/>
</dbReference>